<proteinExistence type="inferred from homology"/>
<dbReference type="Proteomes" id="UP000003786">
    <property type="component" value="Chromosome 2"/>
</dbReference>
<dbReference type="GeneID" id="20715076"/>
<dbReference type="RefSeq" id="XP_009691022.1">
    <property type="nucleotide sequence ID" value="XM_009692727.1"/>
</dbReference>
<dbReference type="VEuPathDB" id="PiroplasmaDB:TOT_020000976"/>
<dbReference type="Gene3D" id="3.40.30.10">
    <property type="entry name" value="Glutaredoxin"/>
    <property type="match status" value="1"/>
</dbReference>
<feature type="domain" description="Phosducin" evidence="2">
    <location>
        <begin position="38"/>
        <end position="161"/>
    </location>
</feature>
<name>J4C3M9_THEOR</name>
<dbReference type="eggNOG" id="KOG1672">
    <property type="taxonomic scope" value="Eukaryota"/>
</dbReference>
<keyword evidence="4" id="KW-1185">Reference proteome</keyword>
<dbReference type="OrthoDB" id="10257948at2759"/>
<reference evidence="3 4" key="1">
    <citation type="journal article" date="2012" name="MBio">
        <title>Comparative genome analysis of three eukaryotic parasites with differing abilities to transform leukocytes reveals key mediators of Theileria-induced leukocyte transformation.</title>
        <authorList>
            <person name="Hayashida K."/>
            <person name="Hara Y."/>
            <person name="Abe T."/>
            <person name="Yamasaki C."/>
            <person name="Toyoda A."/>
            <person name="Kosuge T."/>
            <person name="Suzuki Y."/>
            <person name="Sato Y."/>
            <person name="Kawashima S."/>
            <person name="Katayama T."/>
            <person name="Wakaguri H."/>
            <person name="Inoue N."/>
            <person name="Homma K."/>
            <person name="Tada-Umezaki M."/>
            <person name="Yagi Y."/>
            <person name="Fujii Y."/>
            <person name="Habara T."/>
            <person name="Kanehisa M."/>
            <person name="Watanabe H."/>
            <person name="Ito K."/>
            <person name="Gojobori T."/>
            <person name="Sugawara H."/>
            <person name="Imanishi T."/>
            <person name="Weir W."/>
            <person name="Gardner M."/>
            <person name="Pain A."/>
            <person name="Shiels B."/>
            <person name="Hattori M."/>
            <person name="Nene V."/>
            <person name="Sugimoto C."/>
        </authorList>
    </citation>
    <scope>NUCLEOTIDE SEQUENCE [LARGE SCALE GENOMIC DNA]</scope>
    <source>
        <strain evidence="3 4">Shintoku</strain>
    </source>
</reference>
<dbReference type="InterPro" id="IPR036249">
    <property type="entry name" value="Thioredoxin-like_sf"/>
</dbReference>
<dbReference type="PANTHER" id="PTHR21148">
    <property type="entry name" value="THIOREDOXIN DOMAIN-CONTAINING PROTEIN 9"/>
    <property type="match status" value="1"/>
</dbReference>
<dbReference type="KEGG" id="tot:TOT_020000976"/>
<evidence type="ECO:0000256" key="1">
    <source>
        <dbReference type="ARBA" id="ARBA00009686"/>
    </source>
</evidence>
<evidence type="ECO:0000313" key="4">
    <source>
        <dbReference type="Proteomes" id="UP000003786"/>
    </source>
</evidence>
<accession>J4C3M9</accession>
<evidence type="ECO:0000313" key="3">
    <source>
        <dbReference type="EMBL" id="BAM40721.1"/>
    </source>
</evidence>
<dbReference type="STRING" id="869250.J4C3M9"/>
<protein>
    <recommendedName>
        <fullName evidence="2">Phosducin domain-containing protein</fullName>
    </recommendedName>
</protein>
<sequence length="205" mass="23648">MISNNERLAEANRSYLMDVAKSKTREGHDSESYQSTTDEDYHFLDSWKANKLKRMRNIYGKRREYLDKGAGNLEVVTDEKELINITKDNPRVICHFYEEGFERCNLLDRLLTSLASRFLDTKFVKIKASNSPFFTDRIGIKILPTLLTLIEGNIAKIYVGFEEFGKDNINLNKLRSTLCRDKLLTDECCILDGNSEGEEESDPNN</sequence>
<evidence type="ECO:0000259" key="2">
    <source>
        <dbReference type="Pfam" id="PF02114"/>
    </source>
</evidence>
<organism evidence="3 4">
    <name type="scientific">Theileria orientalis strain Shintoku</name>
    <dbReference type="NCBI Taxonomy" id="869250"/>
    <lineage>
        <taxon>Eukaryota</taxon>
        <taxon>Sar</taxon>
        <taxon>Alveolata</taxon>
        <taxon>Apicomplexa</taxon>
        <taxon>Aconoidasida</taxon>
        <taxon>Piroplasmida</taxon>
        <taxon>Theileriidae</taxon>
        <taxon>Theileria</taxon>
    </lineage>
</organism>
<dbReference type="Pfam" id="PF02114">
    <property type="entry name" value="Phosducin"/>
    <property type="match status" value="1"/>
</dbReference>
<dbReference type="EMBL" id="AP011947">
    <property type="protein sequence ID" value="BAM40721.1"/>
    <property type="molecule type" value="Genomic_DNA"/>
</dbReference>
<dbReference type="OMA" id="AITTECC"/>
<dbReference type="SUPFAM" id="SSF52833">
    <property type="entry name" value="Thioredoxin-like"/>
    <property type="match status" value="1"/>
</dbReference>
<dbReference type="InterPro" id="IPR024253">
    <property type="entry name" value="Phosducin_thioredoxin-like_dom"/>
</dbReference>
<gene>
    <name evidence="3" type="ORF">TOT_020000976</name>
</gene>
<comment type="similarity">
    <text evidence="1">Belongs to the phosducin family.</text>
</comment>
<dbReference type="AlphaFoldDB" id="J4C3M9"/>